<reference evidence="3" key="1">
    <citation type="submission" date="2016-11" db="EMBL/GenBank/DDBJ databases">
        <authorList>
            <person name="Varghese N."/>
            <person name="Submissions S."/>
        </authorList>
    </citation>
    <scope>NUCLEOTIDE SEQUENCE [LARGE SCALE GENOMIC DNA]</scope>
    <source>
        <strain evidence="3">DSM 16579</strain>
    </source>
</reference>
<dbReference type="EMBL" id="FQVF01000013">
    <property type="protein sequence ID" value="SHF93624.1"/>
    <property type="molecule type" value="Genomic_DNA"/>
</dbReference>
<dbReference type="AlphaFoldDB" id="A0A1M5FQD9"/>
<feature type="domain" description="N-acetyltransferase" evidence="1">
    <location>
        <begin position="2"/>
        <end position="172"/>
    </location>
</feature>
<keyword evidence="2" id="KW-0687">Ribonucleoprotein</keyword>
<dbReference type="Pfam" id="PF00583">
    <property type="entry name" value="Acetyltransf_1"/>
    <property type="match status" value="1"/>
</dbReference>
<dbReference type="InterPro" id="IPR000182">
    <property type="entry name" value="GNAT_dom"/>
</dbReference>
<dbReference type="Gene3D" id="3.40.630.30">
    <property type="match status" value="1"/>
</dbReference>
<dbReference type="RefSeq" id="WP_072840422.1">
    <property type="nucleotide sequence ID" value="NZ_FQVF01000013.1"/>
</dbReference>
<dbReference type="SUPFAM" id="SSF55729">
    <property type="entry name" value="Acyl-CoA N-acyltransferases (Nat)"/>
    <property type="match status" value="1"/>
</dbReference>
<sequence length="172" mass="18631">MITLRQAALEELADVKALLWNHGPNEWNYLTEEGVDAEFSLIEHGTAVAMVAVDSLGAGSNQIIGFAVLIDGAVSPDYLTKYSALNELCFIGDVVVSSAYSGQGIATKLLECCIEKSKEKRATVVLIERHEENLASAGMMRKAGFKVVETFYDPTKRSAGSRKTSILECRVG</sequence>
<evidence type="ECO:0000313" key="2">
    <source>
        <dbReference type="EMBL" id="SHF93624.1"/>
    </source>
</evidence>
<dbReference type="PROSITE" id="PS51186">
    <property type="entry name" value="GNAT"/>
    <property type="match status" value="1"/>
</dbReference>
<dbReference type="CDD" id="cd04301">
    <property type="entry name" value="NAT_SF"/>
    <property type="match status" value="1"/>
</dbReference>
<keyword evidence="3" id="KW-1185">Reference proteome</keyword>
<keyword evidence="2" id="KW-0689">Ribosomal protein</keyword>
<accession>A0A1M5FQD9</accession>
<organism evidence="2 3">
    <name type="scientific">Marinomonas polaris DSM 16579</name>
    <dbReference type="NCBI Taxonomy" id="1122206"/>
    <lineage>
        <taxon>Bacteria</taxon>
        <taxon>Pseudomonadati</taxon>
        <taxon>Pseudomonadota</taxon>
        <taxon>Gammaproteobacteria</taxon>
        <taxon>Oceanospirillales</taxon>
        <taxon>Oceanospirillaceae</taxon>
        <taxon>Marinomonas</taxon>
    </lineage>
</organism>
<dbReference type="Proteomes" id="UP000184517">
    <property type="component" value="Unassembled WGS sequence"/>
</dbReference>
<proteinExistence type="predicted"/>
<dbReference type="GO" id="GO:0016747">
    <property type="term" value="F:acyltransferase activity, transferring groups other than amino-acyl groups"/>
    <property type="evidence" value="ECO:0007669"/>
    <property type="project" value="InterPro"/>
</dbReference>
<dbReference type="GO" id="GO:0005840">
    <property type="term" value="C:ribosome"/>
    <property type="evidence" value="ECO:0007669"/>
    <property type="project" value="UniProtKB-KW"/>
</dbReference>
<dbReference type="InterPro" id="IPR016181">
    <property type="entry name" value="Acyl_CoA_acyltransferase"/>
</dbReference>
<evidence type="ECO:0000259" key="1">
    <source>
        <dbReference type="PROSITE" id="PS51186"/>
    </source>
</evidence>
<dbReference type="OrthoDB" id="6963588at2"/>
<name>A0A1M5FQD9_9GAMM</name>
<evidence type="ECO:0000313" key="3">
    <source>
        <dbReference type="Proteomes" id="UP000184517"/>
    </source>
</evidence>
<dbReference type="STRING" id="1122206.SAMN02745753_02933"/>
<protein>
    <submittedName>
        <fullName evidence="2">Ribosomal protein S18 acetylase RimI</fullName>
    </submittedName>
</protein>
<gene>
    <name evidence="2" type="ORF">SAMN02745753_02933</name>
</gene>